<evidence type="ECO:0000313" key="1">
    <source>
        <dbReference type="EMBL" id="CUO99041.1"/>
    </source>
</evidence>
<dbReference type="STRING" id="338188.ERS852397_03270"/>
<sequence>MKKRKFPNDVARFFNPEKSFNLKSSGIHQKEKSSVRNSIILYNAGGTARKFIDGLGNVTYE</sequence>
<organism evidence="1 2">
    <name type="scientific">Bacteroides finegoldii</name>
    <dbReference type="NCBI Taxonomy" id="338188"/>
    <lineage>
        <taxon>Bacteria</taxon>
        <taxon>Pseudomonadati</taxon>
        <taxon>Bacteroidota</taxon>
        <taxon>Bacteroidia</taxon>
        <taxon>Bacteroidales</taxon>
        <taxon>Bacteroidaceae</taxon>
        <taxon>Bacteroides</taxon>
    </lineage>
</organism>
<protein>
    <submittedName>
        <fullName evidence="1">Uncharacterized protein</fullName>
    </submittedName>
</protein>
<evidence type="ECO:0000313" key="2">
    <source>
        <dbReference type="Proteomes" id="UP000095517"/>
    </source>
</evidence>
<proteinExistence type="predicted"/>
<name>A0A174JKA2_9BACE</name>
<gene>
    <name evidence="1" type="ORF">ERS852397_03270</name>
</gene>
<dbReference type="AlphaFoldDB" id="A0A174JKA2"/>
<reference evidence="1 2" key="1">
    <citation type="submission" date="2015-09" db="EMBL/GenBank/DDBJ databases">
        <authorList>
            <consortium name="Pathogen Informatics"/>
        </authorList>
    </citation>
    <scope>NUCLEOTIDE SEQUENCE [LARGE SCALE GENOMIC DNA]</scope>
    <source>
        <strain evidence="1 2">2789STDY5608840</strain>
    </source>
</reference>
<dbReference type="EMBL" id="CYZH01000022">
    <property type="protein sequence ID" value="CUO99041.1"/>
    <property type="molecule type" value="Genomic_DNA"/>
</dbReference>
<accession>A0A174JKA2</accession>
<dbReference type="RefSeq" id="WP_055279683.1">
    <property type="nucleotide sequence ID" value="NZ_CABIXA010000022.1"/>
</dbReference>
<dbReference type="Proteomes" id="UP000095517">
    <property type="component" value="Unassembled WGS sequence"/>
</dbReference>